<accession>A0ABM0VXZ4</accession>
<keyword evidence="1" id="KW-1185">Reference proteome</keyword>
<gene>
    <name evidence="2" type="primary">LOC104743414</name>
</gene>
<protein>
    <submittedName>
        <fullName evidence="2">Uncharacterized protein LOC104743414</fullName>
    </submittedName>
</protein>
<reference evidence="1" key="1">
    <citation type="journal article" date="2014" name="Nat. Commun.">
        <title>The emerging biofuel crop Camelina sativa retains a highly undifferentiated hexaploid genome structure.</title>
        <authorList>
            <person name="Kagale S."/>
            <person name="Koh C."/>
            <person name="Nixon J."/>
            <person name="Bollina V."/>
            <person name="Clarke W.E."/>
            <person name="Tuteja R."/>
            <person name="Spillane C."/>
            <person name="Robinson S.J."/>
            <person name="Links M.G."/>
            <person name="Clarke C."/>
            <person name="Higgins E.E."/>
            <person name="Huebert T."/>
            <person name="Sharpe A.G."/>
            <person name="Parkin I.A."/>
        </authorList>
    </citation>
    <scope>NUCLEOTIDE SEQUENCE [LARGE SCALE GENOMIC DNA]</scope>
    <source>
        <strain evidence="1">cv. DH55</strain>
    </source>
</reference>
<dbReference type="RefSeq" id="XP_010462805.1">
    <property type="nucleotide sequence ID" value="XM_010464503.1"/>
</dbReference>
<organism evidence="1 2">
    <name type="scientific">Camelina sativa</name>
    <name type="common">False flax</name>
    <name type="synonym">Myagrum sativum</name>
    <dbReference type="NCBI Taxonomy" id="90675"/>
    <lineage>
        <taxon>Eukaryota</taxon>
        <taxon>Viridiplantae</taxon>
        <taxon>Streptophyta</taxon>
        <taxon>Embryophyta</taxon>
        <taxon>Tracheophyta</taxon>
        <taxon>Spermatophyta</taxon>
        <taxon>Magnoliopsida</taxon>
        <taxon>eudicotyledons</taxon>
        <taxon>Gunneridae</taxon>
        <taxon>Pentapetalae</taxon>
        <taxon>rosids</taxon>
        <taxon>malvids</taxon>
        <taxon>Brassicales</taxon>
        <taxon>Brassicaceae</taxon>
        <taxon>Camelineae</taxon>
        <taxon>Camelina</taxon>
    </lineage>
</organism>
<evidence type="ECO:0000313" key="1">
    <source>
        <dbReference type="Proteomes" id="UP000694864"/>
    </source>
</evidence>
<dbReference type="PANTHER" id="PTHR47150">
    <property type="entry name" value="OS12G0169200 PROTEIN"/>
    <property type="match status" value="1"/>
</dbReference>
<reference evidence="2" key="2">
    <citation type="submission" date="2025-08" db="UniProtKB">
        <authorList>
            <consortium name="RefSeq"/>
        </authorList>
    </citation>
    <scope>IDENTIFICATION</scope>
    <source>
        <tissue evidence="2">Leaf</tissue>
    </source>
</reference>
<name>A0ABM0VXZ4_CAMSA</name>
<proteinExistence type="predicted"/>
<sequence length="199" mass="23292">MASSSRNNFDDMLDDSIDQLCNQISNQINDQITNQVYQNLTIPPGARQKAPISKKKRAFIERRREEGHTLLWNDYFSENATYPPLLFRRRFRMNKPLFMRITDRLSNEIPYFQQRRDATGRFGLSALQKCTAAIRMMAYGFAADALDEYLRLSETTAIQCLENFVEGVINLFGDEYLRRPTQRIFNVYSILESYEDFPG</sequence>
<dbReference type="PANTHER" id="PTHR47150:SF5">
    <property type="entry name" value="OS07G0546750 PROTEIN"/>
    <property type="match status" value="1"/>
</dbReference>
<dbReference type="GeneID" id="104743414"/>
<evidence type="ECO:0000313" key="2">
    <source>
        <dbReference type="RefSeq" id="XP_010462805.1"/>
    </source>
</evidence>
<dbReference type="Proteomes" id="UP000694864">
    <property type="component" value="Chromosome 14"/>
</dbReference>